<dbReference type="SUPFAM" id="SSF56672">
    <property type="entry name" value="DNA/RNA polymerases"/>
    <property type="match status" value="1"/>
</dbReference>
<keyword evidence="13" id="KW-0460">Magnesium</keyword>
<dbReference type="Gene3D" id="3.30.420.10">
    <property type="entry name" value="Ribonuclease H-like superfamily/Ribonuclease H"/>
    <property type="match status" value="1"/>
</dbReference>
<evidence type="ECO:0000256" key="17">
    <source>
        <dbReference type="ARBA" id="ARBA00022932"/>
    </source>
</evidence>
<dbReference type="GO" id="GO:0003887">
    <property type="term" value="F:DNA-directed DNA polymerase activity"/>
    <property type="evidence" value="ECO:0007669"/>
    <property type="project" value="UniProtKB-KW"/>
</dbReference>
<evidence type="ECO:0000256" key="5">
    <source>
        <dbReference type="ARBA" id="ARBA00022695"/>
    </source>
</evidence>
<protein>
    <recommendedName>
        <fullName evidence="24">Integrase catalytic domain-containing protein</fullName>
    </recommendedName>
</protein>
<keyword evidence="3" id="KW-1188">Viral release from host cell</keyword>
<dbReference type="EMBL" id="AVOT02001125">
    <property type="protein sequence ID" value="MBW0465782.1"/>
    <property type="molecule type" value="Genomic_DNA"/>
</dbReference>
<gene>
    <name evidence="25" type="ORF">O181_005497</name>
</gene>
<keyword evidence="11" id="KW-0378">Hydrolase</keyword>
<dbReference type="GO" id="GO:0006310">
    <property type="term" value="P:DNA recombination"/>
    <property type="evidence" value="ECO:0007669"/>
    <property type="project" value="UniProtKB-KW"/>
</dbReference>
<evidence type="ECO:0000259" key="24">
    <source>
        <dbReference type="PROSITE" id="PS50994"/>
    </source>
</evidence>
<keyword evidence="8" id="KW-0547">Nucleotide-binding</keyword>
<dbReference type="InterPro" id="IPR025724">
    <property type="entry name" value="GAG-pre-integrase_dom"/>
</dbReference>
<dbReference type="PANTHER" id="PTHR42648:SF11">
    <property type="entry name" value="TRANSPOSON TY4-P GAG-POL POLYPROTEIN"/>
    <property type="match status" value="1"/>
</dbReference>
<keyword evidence="17" id="KW-0239">DNA-directed DNA polymerase</keyword>
<evidence type="ECO:0000256" key="6">
    <source>
        <dbReference type="ARBA" id="ARBA00022722"/>
    </source>
</evidence>
<evidence type="ECO:0000256" key="7">
    <source>
        <dbReference type="ARBA" id="ARBA00022723"/>
    </source>
</evidence>
<feature type="region of interest" description="Disordered" evidence="23">
    <location>
        <begin position="729"/>
        <end position="755"/>
    </location>
</feature>
<comment type="catalytic activity">
    <reaction evidence="22">
        <text>DNA(n) + a 2'-deoxyribonucleoside 5'-triphosphate = DNA(n+1) + diphosphate</text>
        <dbReference type="Rhea" id="RHEA:22508"/>
        <dbReference type="Rhea" id="RHEA-COMP:17339"/>
        <dbReference type="Rhea" id="RHEA-COMP:17340"/>
        <dbReference type="ChEBI" id="CHEBI:33019"/>
        <dbReference type="ChEBI" id="CHEBI:61560"/>
        <dbReference type="ChEBI" id="CHEBI:173112"/>
        <dbReference type="EC" id="2.7.7.7"/>
    </reaction>
</comment>
<evidence type="ECO:0000256" key="20">
    <source>
        <dbReference type="ARBA" id="ARBA00023268"/>
    </source>
</evidence>
<dbReference type="Pfam" id="PF25597">
    <property type="entry name" value="SH3_retrovirus"/>
    <property type="match status" value="1"/>
</dbReference>
<dbReference type="Pfam" id="PF00665">
    <property type="entry name" value="rve"/>
    <property type="match status" value="1"/>
</dbReference>
<dbReference type="Pfam" id="PF07727">
    <property type="entry name" value="RVT_2"/>
    <property type="match status" value="1"/>
</dbReference>
<sequence>MPEKMGNNINHVPVLDGRNYPLWSILIDVELSARGLRDVCSLELSPTTDSSVINNWNQLNVEAVQLILSRLHPEIIVTVKNAKLLWTKIHEKFASQTVTNRGRTWVRWECLRFNGNIEEYVKECLNILFDIAGIGIVMPPDIMAYSILGKISRDSNAYDHVIDSMVLTMNSSINPQLVLDKLSELLQHKSTKDTFQKGMKTEKMDSSALLTNSSDYPYKITYVCRDGKHNPKNTTHKPENCWAEHPELCPPPRNKNKRKSSEAETHQTGLEALLTYQRSSFSSTSTLVIDCGATHHMFSDKSIFTELILTPEEKISTSDPRSNLTCKGKGTVKIEVNKKLLTLNDCLYVPNITKNLVSLLELCTKSITIEKKDATFQLLNDNQVLLKGQIINKLMYVSFNRPRTLLSKLAPDPLWHFRLGHPGNQVLKSLGLKPFENDLCDTCVKGKMTQLPFKSHFSPTTKPLDCVHMDLIGPISPPSNSGHRYILTIIDQHTSFKITVFLKNKSEAYEEFVKKQKLIENIHDRKIKQLVTDGGGEFVNQQFKDLANQHGFTHVVAPPYTPEHNGIAERANRTILDKAQCLLLTSNLPNQYWAEAINTATFLTNILPTPSKRNLSPYFLWTAQSPKIKRVRTFGCKVIFLISKQKRSWKLGPVGEEGVLLGFNNDSSYRILKLSDGKVYCSRHVVFFENEFPTLKNPKESDAPLLINSWYNSDEEEFFDCQEEIAEEEIHEEESSASSDENSSSNDGEHSSLESCLPPSARRIKVIGPQHPTLINSEIREENILPYSRRPTALLSETDPLTYNQAIKSKDHDHWLKAITKELQNMTNLNVWEEVDVKEGFKLIGTTWVFKTKRNEFNQIVEHKACLCAQGFSQTQGKDYSKTFAPTGRLNSLRTLISYAAANDLKFEQLGIKSAFLNAPLEENVYLTIPQGLDRDKKTTCLKLKRAIYGLKQAPLAWYRRLSSWLVDFGFSISKADSCVFYLKSNDPIWLFLHVDDIGIFGRNLTNFKKAIEREFQTKLLGSADLMLGIKIIHQPDTITLTQSHYIDSLLESYGMSNCKHTTTPLIPNMHLEAASRTCQEEFASLKINYRSAVGSLSYLSTATRPDLSYSVSALSQFLENPGIQHWKAFVHVLKYLKGTSEIGLVYRKNTSKLPVAYSDADWGNCRVTRRSTTGYLILFNNNLVIWKTRKQPTVSLSSAEAEYRSLTDLASELLWFKQFIEEINILTMTKAILVHEDNQGCIDTANSDCNTNTRRMKHIDIQLHFIRDVIENKIIELIYTPTANMLADFLTKSVNRPAIKRAMKELQLLTTGDKGGVEICDLSHIDTLPLGTRVSCCCVISDSICVILCLIDLYS</sequence>
<keyword evidence="20" id="KW-0511">Multifunctional enzyme</keyword>
<feature type="compositionally biased region" description="Low complexity" evidence="23">
    <location>
        <begin position="736"/>
        <end position="746"/>
    </location>
</feature>
<dbReference type="Pfam" id="PF13976">
    <property type="entry name" value="gag_pre-integrs"/>
    <property type="match status" value="1"/>
</dbReference>
<comment type="caution">
    <text evidence="25">The sequence shown here is derived from an EMBL/GenBank/DDBJ whole genome shotgun (WGS) entry which is preliminary data.</text>
</comment>
<keyword evidence="10" id="KW-0255">Endonuclease</keyword>
<accession>A0A9Q3BIV4</accession>
<evidence type="ECO:0000256" key="4">
    <source>
        <dbReference type="ARBA" id="ARBA00022670"/>
    </source>
</evidence>
<keyword evidence="26" id="KW-1185">Reference proteome</keyword>
<dbReference type="InterPro" id="IPR036397">
    <property type="entry name" value="RNaseH_sf"/>
</dbReference>
<evidence type="ECO:0000313" key="25">
    <source>
        <dbReference type="EMBL" id="MBW0465782.1"/>
    </source>
</evidence>
<evidence type="ECO:0000256" key="15">
    <source>
        <dbReference type="ARBA" id="ARBA00022908"/>
    </source>
</evidence>
<evidence type="ECO:0000256" key="14">
    <source>
        <dbReference type="ARBA" id="ARBA00022884"/>
    </source>
</evidence>
<dbReference type="GO" id="GO:0005524">
    <property type="term" value="F:ATP binding"/>
    <property type="evidence" value="ECO:0007669"/>
    <property type="project" value="UniProtKB-KW"/>
</dbReference>
<evidence type="ECO:0000256" key="10">
    <source>
        <dbReference type="ARBA" id="ARBA00022759"/>
    </source>
</evidence>
<reference evidence="25" key="1">
    <citation type="submission" date="2021-03" db="EMBL/GenBank/DDBJ databases">
        <title>Draft genome sequence of rust myrtle Austropuccinia psidii MF-1, a brazilian biotype.</title>
        <authorList>
            <person name="Quecine M.C."/>
            <person name="Pachon D.M.R."/>
            <person name="Bonatelli M.L."/>
            <person name="Correr F.H."/>
            <person name="Franceschini L.M."/>
            <person name="Leite T.F."/>
            <person name="Margarido G.R.A."/>
            <person name="Almeida C.A."/>
            <person name="Ferrarezi J.A."/>
            <person name="Labate C.A."/>
        </authorList>
    </citation>
    <scope>NUCLEOTIDE SEQUENCE</scope>
    <source>
        <strain evidence="25">MF-1</strain>
    </source>
</reference>
<dbReference type="InterPro" id="IPR057670">
    <property type="entry name" value="SH3_retrovirus"/>
</dbReference>
<dbReference type="GO" id="GO:0003723">
    <property type="term" value="F:RNA binding"/>
    <property type="evidence" value="ECO:0007669"/>
    <property type="project" value="UniProtKB-KW"/>
</dbReference>
<keyword evidence="19" id="KW-0233">DNA recombination</keyword>
<evidence type="ECO:0000256" key="1">
    <source>
        <dbReference type="ARBA" id="ARBA00002180"/>
    </source>
</evidence>
<evidence type="ECO:0000256" key="8">
    <source>
        <dbReference type="ARBA" id="ARBA00022741"/>
    </source>
</evidence>
<feature type="domain" description="Integrase catalytic" evidence="24">
    <location>
        <begin position="459"/>
        <end position="625"/>
    </location>
</feature>
<evidence type="ECO:0000256" key="3">
    <source>
        <dbReference type="ARBA" id="ARBA00022612"/>
    </source>
</evidence>
<dbReference type="GO" id="GO:0006508">
    <property type="term" value="P:proteolysis"/>
    <property type="evidence" value="ECO:0007669"/>
    <property type="project" value="UniProtKB-KW"/>
</dbReference>
<evidence type="ECO:0000256" key="12">
    <source>
        <dbReference type="ARBA" id="ARBA00022840"/>
    </source>
</evidence>
<evidence type="ECO:0000256" key="23">
    <source>
        <dbReference type="SAM" id="MobiDB-lite"/>
    </source>
</evidence>
<dbReference type="InterPro" id="IPR013103">
    <property type="entry name" value="RVT_2"/>
</dbReference>
<comment type="function">
    <text evidence="1">The aspartyl protease (PR) mediates the proteolytic cleavages of the Gag and Gag-Pol polyproteins after assembly of the VLP.</text>
</comment>
<evidence type="ECO:0000256" key="13">
    <source>
        <dbReference type="ARBA" id="ARBA00022842"/>
    </source>
</evidence>
<dbReference type="GO" id="GO:0004519">
    <property type="term" value="F:endonuclease activity"/>
    <property type="evidence" value="ECO:0007669"/>
    <property type="project" value="UniProtKB-KW"/>
</dbReference>
<evidence type="ECO:0000313" key="26">
    <source>
        <dbReference type="Proteomes" id="UP000765509"/>
    </source>
</evidence>
<keyword evidence="15" id="KW-0229">DNA integration</keyword>
<dbReference type="InterPro" id="IPR039537">
    <property type="entry name" value="Retrotran_Ty1/copia-like"/>
</dbReference>
<dbReference type="CDD" id="cd09272">
    <property type="entry name" value="RNase_HI_RT_Ty1"/>
    <property type="match status" value="1"/>
</dbReference>
<evidence type="ECO:0000256" key="11">
    <source>
        <dbReference type="ARBA" id="ARBA00022801"/>
    </source>
</evidence>
<keyword evidence="6" id="KW-0540">Nuclease</keyword>
<evidence type="ECO:0000256" key="21">
    <source>
        <dbReference type="ARBA" id="ARBA00048173"/>
    </source>
</evidence>
<dbReference type="GO" id="GO:0032196">
    <property type="term" value="P:transposition"/>
    <property type="evidence" value="ECO:0007669"/>
    <property type="project" value="UniProtKB-KW"/>
</dbReference>
<evidence type="ECO:0000256" key="18">
    <source>
        <dbReference type="ARBA" id="ARBA00023113"/>
    </source>
</evidence>
<comment type="catalytic activity">
    <reaction evidence="21">
        <text>DNA(n) + a 2'-deoxyribonucleoside 5'-triphosphate = DNA(n+1) + diphosphate</text>
        <dbReference type="Rhea" id="RHEA:22508"/>
        <dbReference type="Rhea" id="RHEA-COMP:17339"/>
        <dbReference type="Rhea" id="RHEA-COMP:17340"/>
        <dbReference type="ChEBI" id="CHEBI:33019"/>
        <dbReference type="ChEBI" id="CHEBI:61560"/>
        <dbReference type="ChEBI" id="CHEBI:173112"/>
        <dbReference type="EC" id="2.7.7.49"/>
    </reaction>
</comment>
<name>A0A9Q3BIV4_9BASI</name>
<dbReference type="Pfam" id="PF22936">
    <property type="entry name" value="Pol_BBD"/>
    <property type="match status" value="1"/>
</dbReference>
<keyword evidence="12" id="KW-0067">ATP-binding</keyword>
<dbReference type="GO" id="GO:0015074">
    <property type="term" value="P:DNA integration"/>
    <property type="evidence" value="ECO:0007669"/>
    <property type="project" value="UniProtKB-KW"/>
</dbReference>
<keyword evidence="7" id="KW-0479">Metal-binding</keyword>
<dbReference type="InterPro" id="IPR043502">
    <property type="entry name" value="DNA/RNA_pol_sf"/>
</dbReference>
<dbReference type="PROSITE" id="PS50994">
    <property type="entry name" value="INTEGRASE"/>
    <property type="match status" value="1"/>
</dbReference>
<keyword evidence="18" id="KW-0917">Virion maturation</keyword>
<dbReference type="GO" id="GO:0005634">
    <property type="term" value="C:nucleus"/>
    <property type="evidence" value="ECO:0007669"/>
    <property type="project" value="UniProtKB-ARBA"/>
</dbReference>
<dbReference type="InterPro" id="IPR001584">
    <property type="entry name" value="Integrase_cat-core"/>
</dbReference>
<keyword evidence="4" id="KW-0645">Protease</keyword>
<keyword evidence="9" id="KW-0064">Aspartyl protease</keyword>
<evidence type="ECO:0000256" key="16">
    <source>
        <dbReference type="ARBA" id="ARBA00022918"/>
    </source>
</evidence>
<keyword evidence="16" id="KW-0695">RNA-directed DNA polymerase</keyword>
<dbReference type="InterPro" id="IPR012337">
    <property type="entry name" value="RNaseH-like_sf"/>
</dbReference>
<dbReference type="GO" id="GO:0004190">
    <property type="term" value="F:aspartic-type endopeptidase activity"/>
    <property type="evidence" value="ECO:0007669"/>
    <property type="project" value="UniProtKB-KW"/>
</dbReference>
<proteinExistence type="predicted"/>
<organism evidence="25 26">
    <name type="scientific">Austropuccinia psidii MF-1</name>
    <dbReference type="NCBI Taxonomy" id="1389203"/>
    <lineage>
        <taxon>Eukaryota</taxon>
        <taxon>Fungi</taxon>
        <taxon>Dikarya</taxon>
        <taxon>Basidiomycota</taxon>
        <taxon>Pucciniomycotina</taxon>
        <taxon>Pucciniomycetes</taxon>
        <taxon>Pucciniales</taxon>
        <taxon>Sphaerophragmiaceae</taxon>
        <taxon>Austropuccinia</taxon>
    </lineage>
</organism>
<keyword evidence="14" id="KW-0694">RNA-binding</keyword>
<evidence type="ECO:0000256" key="22">
    <source>
        <dbReference type="ARBA" id="ARBA00049244"/>
    </source>
</evidence>
<dbReference type="SUPFAM" id="SSF53098">
    <property type="entry name" value="Ribonuclease H-like"/>
    <property type="match status" value="1"/>
</dbReference>
<keyword evidence="5" id="KW-0548">Nucleotidyltransferase</keyword>
<dbReference type="InterPro" id="IPR054722">
    <property type="entry name" value="PolX-like_BBD"/>
</dbReference>
<dbReference type="Proteomes" id="UP000765509">
    <property type="component" value="Unassembled WGS sequence"/>
</dbReference>
<dbReference type="GO" id="GO:0003964">
    <property type="term" value="F:RNA-directed DNA polymerase activity"/>
    <property type="evidence" value="ECO:0007669"/>
    <property type="project" value="UniProtKB-KW"/>
</dbReference>
<evidence type="ECO:0000256" key="19">
    <source>
        <dbReference type="ARBA" id="ARBA00023172"/>
    </source>
</evidence>
<evidence type="ECO:0000256" key="9">
    <source>
        <dbReference type="ARBA" id="ARBA00022750"/>
    </source>
</evidence>
<keyword evidence="17" id="KW-0808">Transferase</keyword>
<dbReference type="GO" id="GO:0046872">
    <property type="term" value="F:metal ion binding"/>
    <property type="evidence" value="ECO:0007669"/>
    <property type="project" value="UniProtKB-KW"/>
</dbReference>
<keyword evidence="2" id="KW-0815">Transposition</keyword>
<dbReference type="PANTHER" id="PTHR42648">
    <property type="entry name" value="TRANSPOSASE, PUTATIVE-RELATED"/>
    <property type="match status" value="1"/>
</dbReference>
<feature type="region of interest" description="Disordered" evidence="23">
    <location>
        <begin position="244"/>
        <end position="266"/>
    </location>
</feature>
<evidence type="ECO:0000256" key="2">
    <source>
        <dbReference type="ARBA" id="ARBA00022578"/>
    </source>
</evidence>